<dbReference type="PROSITE" id="PS51671">
    <property type="entry name" value="ACT"/>
    <property type="match status" value="1"/>
</dbReference>
<dbReference type="Pfam" id="PF24926">
    <property type="entry name" value="ACT_ACR9_C"/>
    <property type="match status" value="1"/>
</dbReference>
<dbReference type="CDD" id="cd04927">
    <property type="entry name" value="ACT_ACR-like_2"/>
    <property type="match status" value="1"/>
</dbReference>
<feature type="compositionally biased region" description="Polar residues" evidence="2">
    <location>
        <begin position="988"/>
        <end position="1013"/>
    </location>
</feature>
<dbReference type="Pfam" id="PF10650">
    <property type="entry name" value="zf-C3H1"/>
    <property type="match status" value="1"/>
</dbReference>
<dbReference type="CDD" id="cd04898">
    <property type="entry name" value="ACT_ACR-like_4"/>
    <property type="match status" value="1"/>
</dbReference>
<dbReference type="InterPro" id="IPR056805">
    <property type="entry name" value="ACT_ACR9/10_C"/>
</dbReference>
<dbReference type="EMBL" id="LR881467">
    <property type="protein sequence ID" value="CAD5320861.1"/>
    <property type="molecule type" value="Genomic_DNA"/>
</dbReference>
<dbReference type="InterPro" id="IPR039278">
    <property type="entry name" value="Red1"/>
</dbReference>
<dbReference type="PANTHER" id="PTHR21563">
    <property type="entry name" value="ZINC FINGER C3H1 DOMAIN-CONTAINING PROTEIN"/>
    <property type="match status" value="1"/>
</dbReference>
<dbReference type="Proteomes" id="UP000516314">
    <property type="component" value="Chromosome 2"/>
</dbReference>
<feature type="region of interest" description="Disordered" evidence="2">
    <location>
        <begin position="765"/>
        <end position="792"/>
    </location>
</feature>
<feature type="compositionally biased region" description="Polar residues" evidence="2">
    <location>
        <begin position="769"/>
        <end position="784"/>
    </location>
</feature>
<dbReference type="Pfam" id="PF24914">
    <property type="entry name" value="ACR10_N"/>
    <property type="match status" value="1"/>
</dbReference>
<evidence type="ECO:0000259" key="3">
    <source>
        <dbReference type="PROSITE" id="PS51671"/>
    </source>
</evidence>
<organism evidence="4 5">
    <name type="scientific">Arabidopsis thaliana</name>
    <name type="common">Mouse-ear cress</name>
    <dbReference type="NCBI Taxonomy" id="3702"/>
    <lineage>
        <taxon>Eukaryota</taxon>
        <taxon>Viridiplantae</taxon>
        <taxon>Streptophyta</taxon>
        <taxon>Embryophyta</taxon>
        <taxon>Tracheophyta</taxon>
        <taxon>Spermatophyta</taxon>
        <taxon>Magnoliopsida</taxon>
        <taxon>eudicotyledons</taxon>
        <taxon>Gunneridae</taxon>
        <taxon>Pentapetalae</taxon>
        <taxon>rosids</taxon>
        <taxon>malvids</taxon>
        <taxon>Brassicales</taxon>
        <taxon>Brassicaceae</taxon>
        <taxon>Camelineae</taxon>
        <taxon>Arabidopsis</taxon>
    </lineage>
</organism>
<dbReference type="InterPro" id="IPR002912">
    <property type="entry name" value="ACT_dom"/>
</dbReference>
<keyword evidence="1" id="KW-0175">Coiled coil</keyword>
<dbReference type="InterPro" id="IPR019607">
    <property type="entry name" value="Putative_zinc-finger_domain"/>
</dbReference>
<protein>
    <submittedName>
        <fullName evidence="4">(thale cress) hypothetical protein</fullName>
    </submittedName>
</protein>
<feature type="compositionally biased region" description="Polar residues" evidence="2">
    <location>
        <begin position="430"/>
        <end position="448"/>
    </location>
</feature>
<accession>A0A7G2ECI9</accession>
<sequence>MGILNDDAVLIEPGKISGDPTVVTVNCPDESGLGSTLCRIILEFGLSITRADFSTDGRWCYIVFWVTPDISSPKIDWDSLKNRLLSACPSCLGSFYFCLQSNVSKPPSLYLLKFFCRDRKGLLHDVTKVLTELEFTIQRVKVMTTPDGRVLDMFFITDAMDLLHTKQRQTKTCDHLTAVLGEHGVSCELELAGPELESVQRFSSLPPLAADELFGPDGFDISGSSSNKAVLTVDNQLSPAHTLLQIRCVDQKGLFYDILRTSKDCDVHIAYGRFSSKVKGYRNLELFVRGTDGNKIMDPKHQANFCARLKEEMVCPLRVIIVNRGPDTELLVANPVELSGKGRPRVFYDVTLALKSLGICIFSAEIGRHSTLDRQWEVYRFLLDESREFPLASLRARNQVVDRVTKTLMGLISSFRYPLSLARASSAASNPVQQRKMTTPITGKNSPVTGKEEGELSTSDDEVQPMQTSTRSPLTEHISANTNIQRRQAGNGGSFIKPSDATPTKLTNPGGRIFETKQAIAAIHGKKFPVRGNNSNLVINFSDDDSGSESDCKGRTQTSKIQPKGTISGNRNPSTFSQTKLKGPRQIDIRAITKKALSTSTFSHAATSKVSNLSFAKEMKSNKYIHSSERTVSKDAQRPEQIVESNSNKLQDLKQQIALRESELKLKAAQPKKDAVNPKITPARRVSIISDDTRHLEPNEPPKKRLKVSGIDTSQPVIDYRVAASAAAPMNAPDIRKSLLPGVNANSSCKHLGSKSDEIVPPVIPQHTVEGNTSSSVLQKSTGKANHYEGGRELETMKNVDRSVSSEQLLKIVNGNHQPCSNNSGLYNIPGSTTVPGHSQLDMLSLTNLEESLDKELEEAQERKRLFEIEERNALKVYRKAQRSLIEANARCAELYSKREILSAHYGSLIVRDSRLLWPSIHGENPETGFHFLNNSTGSIDLATKTDIAQHTQLESNHKYNSEYVGSHPPPHSRSGQNLGSEPYSDLGASTSDGLPCGNKQTASRLCSPSSDANILPDDESFPVDHESTEGNPGHQKENLDQTLGNQNALLLEASLRSKLFDRLGMRAESRGGTCFNEETVIDRGDERDFGSEGTQRDDGSPFSEIYLHNDSLEPGANKLQGSPSEAPVERRSIEENSLNYQLSIDMESHRSSPENALLSSVALSGPLFRSTIYHLKVPGSSITSLGPEYILQNKTYSLYSDKRQCRSLTETTVYEKKIGFYTCNLKVDPSWPLCMYELRGRCNNDECSWQHFKDFSDDSLHQSLHDPDGRVGSSSHQKTHNSSKGSQILDSVFSPTYLVSLDTMKVDSWSYESVLAQRHGQIWCKHFSACLASSNSLYRNVPAKENEGRIVVLGNSKTYSSYFRIKHSLMNILKQGSDAAVEPMEMALIIFFREVEQSEGLIQALSLLSQGLEGDPTSEILWAVYLLIYHAYEGSDGKDMFSYGVKHSSRSYVIWLMYINSRGQLNDQLIAYDTALSALCNHASGSIDRNHASACILDVLLQMFNLLCISGNVSKAIQRISKLQAPAAVSDDPDFSLMSHILTCLTYSDKCVFWVCCVYLVIYRKLPDSIIRRLEMEKELLEIEWPTVNLDGDLKQMALRLFDKGMRSVEHGTNNGIQKRPAGLFALNYALFMIAVDELESRRDILKASVQLYPTCLELKLLAVRMQSNELKDMFSSGFEELLKQEAKEASCIQCIWNQYAEYALEGGSYDLARELMSRWYGSVWDVLSHKYKTVRGNEEEGDDNMLESALSDLNVASDQVDVMFGYLNLSLHNLLQSNWTEARLAIDQALKATAPEHFMHCLREHAVFQLINELQATGEFSINLQMRLLNSYLDRASSLPVKEPLSWKFISNSAEKPRVRKLVTNLLAPVSSELFVVNVVLEAWHGPSLVPEKLSKQKELVDFVETILGLVPSNYPLALSVSKLLRKEEKQSDSGSSSGIHFWAGLNLASTISCAIPVAPEYIWVEAGEIVSDINGFKTRAERFLKKALSVYPMSVKLWRCYWSLCKSIEERRGIEIEEAARKKGITLA</sequence>
<feature type="region of interest" description="Disordered" evidence="2">
    <location>
        <begin position="961"/>
        <end position="1040"/>
    </location>
</feature>
<gene>
    <name evidence="4" type="ORF">AT9943_LOCUS8958</name>
</gene>
<dbReference type="InterPro" id="IPR045865">
    <property type="entry name" value="ACT-like_dom_sf"/>
</dbReference>
<dbReference type="InterPro" id="IPR056816">
    <property type="entry name" value="ACR2/9/10_N"/>
</dbReference>
<feature type="region of interest" description="Disordered" evidence="2">
    <location>
        <begin position="1266"/>
        <end position="1288"/>
    </location>
</feature>
<dbReference type="CDD" id="cd04896">
    <property type="entry name" value="ACT_ACR-like_3"/>
    <property type="match status" value="1"/>
</dbReference>
<feature type="compositionally biased region" description="Basic and acidic residues" evidence="2">
    <location>
        <begin position="1023"/>
        <end position="1040"/>
    </location>
</feature>
<feature type="region of interest" description="Disordered" evidence="2">
    <location>
        <begin position="488"/>
        <end position="510"/>
    </location>
</feature>
<feature type="region of interest" description="Disordered" evidence="2">
    <location>
        <begin position="1113"/>
        <end position="1132"/>
    </location>
</feature>
<evidence type="ECO:0000256" key="2">
    <source>
        <dbReference type="SAM" id="MobiDB-lite"/>
    </source>
</evidence>
<feature type="coiled-coil region" evidence="1">
    <location>
        <begin position="843"/>
        <end position="870"/>
    </location>
</feature>
<feature type="compositionally biased region" description="Polar residues" evidence="2">
    <location>
        <begin position="555"/>
        <end position="580"/>
    </location>
</feature>
<dbReference type="InterPro" id="IPR011990">
    <property type="entry name" value="TPR-like_helical_dom_sf"/>
</dbReference>
<feature type="region of interest" description="Disordered" evidence="2">
    <location>
        <begin position="544"/>
        <end position="583"/>
    </location>
</feature>
<dbReference type="SUPFAM" id="SSF48452">
    <property type="entry name" value="TPR-like"/>
    <property type="match status" value="1"/>
</dbReference>
<feature type="region of interest" description="Disordered" evidence="2">
    <location>
        <begin position="426"/>
        <end position="472"/>
    </location>
</feature>
<dbReference type="PANTHER" id="PTHR21563:SF3">
    <property type="entry name" value="ZINC FINGER C3H1 DOMAIN-CONTAINING PROTEIN"/>
    <property type="match status" value="1"/>
</dbReference>
<evidence type="ECO:0000313" key="4">
    <source>
        <dbReference type="EMBL" id="CAD5320861.1"/>
    </source>
</evidence>
<reference evidence="4 5" key="1">
    <citation type="submission" date="2020-09" db="EMBL/GenBank/DDBJ databases">
        <authorList>
            <person name="Ashkenazy H."/>
        </authorList>
    </citation>
    <scope>NUCLEOTIDE SEQUENCE [LARGE SCALE GENOMIC DNA]</scope>
    <source>
        <strain evidence="5">cv. Cdm-0</strain>
    </source>
</reference>
<dbReference type="Pfam" id="PF24931">
    <property type="entry name" value="ACT_ACR9_3rd"/>
    <property type="match status" value="1"/>
</dbReference>
<dbReference type="SUPFAM" id="SSF55021">
    <property type="entry name" value="ACT-like"/>
    <property type="match status" value="2"/>
</dbReference>
<name>A0A7G2ECI9_ARATH</name>
<proteinExistence type="predicted"/>
<dbReference type="Pfam" id="PF01842">
    <property type="entry name" value="ACT"/>
    <property type="match status" value="1"/>
</dbReference>
<evidence type="ECO:0000313" key="5">
    <source>
        <dbReference type="Proteomes" id="UP000516314"/>
    </source>
</evidence>
<feature type="compositionally biased region" description="Polar residues" evidence="2">
    <location>
        <begin position="1273"/>
        <end position="1288"/>
    </location>
</feature>
<dbReference type="CDD" id="cd04894">
    <property type="entry name" value="ACT_ACR-like_1"/>
    <property type="match status" value="1"/>
</dbReference>
<evidence type="ECO:0000256" key="1">
    <source>
        <dbReference type="SAM" id="Coils"/>
    </source>
</evidence>
<feature type="domain" description="ACT" evidence="3">
    <location>
        <begin position="111"/>
        <end position="194"/>
    </location>
</feature>